<dbReference type="InterPro" id="IPR009003">
    <property type="entry name" value="Peptidase_S1_PA"/>
</dbReference>
<protein>
    <submittedName>
        <fullName evidence="2">Trypsin-like serine protease</fullName>
    </submittedName>
</protein>
<evidence type="ECO:0000259" key="1">
    <source>
        <dbReference type="Pfam" id="PF00089"/>
    </source>
</evidence>
<dbReference type="Gene3D" id="2.40.10.10">
    <property type="entry name" value="Trypsin-like serine proteases"/>
    <property type="match status" value="1"/>
</dbReference>
<dbReference type="InterPro" id="IPR043504">
    <property type="entry name" value="Peptidase_S1_PA_chymotrypsin"/>
</dbReference>
<name>A0ABS0RJY3_9ACTN</name>
<sequence length="33" mass="3214">VGLVSWGSGCAVAGRPGVYTRISSVAGLVAAHD</sequence>
<comment type="caution">
    <text evidence="2">The sequence shown here is derived from an EMBL/GenBank/DDBJ whole genome shotgun (WGS) entry which is preliminary data.</text>
</comment>
<dbReference type="Pfam" id="PF00089">
    <property type="entry name" value="Trypsin"/>
    <property type="match status" value="1"/>
</dbReference>
<keyword evidence="3" id="KW-1185">Reference proteome</keyword>
<accession>A0ABS0RJY3</accession>
<dbReference type="EMBL" id="JAEEAQ010000464">
    <property type="protein sequence ID" value="MBI0317750.1"/>
    <property type="molecule type" value="Genomic_DNA"/>
</dbReference>
<proteinExistence type="predicted"/>
<evidence type="ECO:0000313" key="3">
    <source>
        <dbReference type="Proteomes" id="UP000638849"/>
    </source>
</evidence>
<dbReference type="SUPFAM" id="SSF50494">
    <property type="entry name" value="Trypsin-like serine proteases"/>
    <property type="match status" value="1"/>
</dbReference>
<feature type="domain" description="Peptidase S1" evidence="1">
    <location>
        <begin position="1"/>
        <end position="26"/>
    </location>
</feature>
<dbReference type="Proteomes" id="UP000638849">
    <property type="component" value="Unassembled WGS sequence"/>
</dbReference>
<reference evidence="2 3" key="1">
    <citation type="submission" date="2020-12" db="EMBL/GenBank/DDBJ databases">
        <authorList>
            <person name="Kusuma A.B."/>
            <person name="Nouioui I."/>
            <person name="Goodfellow M."/>
        </authorList>
    </citation>
    <scope>NUCLEOTIDE SEQUENCE [LARGE SCALE GENOMIC DNA]</scope>
    <source>
        <strain evidence="2 3">DSM 41764</strain>
    </source>
</reference>
<dbReference type="InterPro" id="IPR001254">
    <property type="entry name" value="Trypsin_dom"/>
</dbReference>
<gene>
    <name evidence="2" type="ORF">JBF12_33205</name>
</gene>
<evidence type="ECO:0000313" key="2">
    <source>
        <dbReference type="EMBL" id="MBI0317750.1"/>
    </source>
</evidence>
<organism evidence="2 3">
    <name type="scientific">Streptomyces javensis</name>
    <dbReference type="NCBI Taxonomy" id="114698"/>
    <lineage>
        <taxon>Bacteria</taxon>
        <taxon>Bacillati</taxon>
        <taxon>Actinomycetota</taxon>
        <taxon>Actinomycetes</taxon>
        <taxon>Kitasatosporales</taxon>
        <taxon>Streptomycetaceae</taxon>
        <taxon>Streptomyces</taxon>
        <taxon>Streptomyces violaceusniger group</taxon>
    </lineage>
</organism>
<dbReference type="RefSeq" id="WP_198280447.1">
    <property type="nucleotide sequence ID" value="NZ_JAEEAQ010000464.1"/>
</dbReference>
<feature type="non-terminal residue" evidence="2">
    <location>
        <position position="1"/>
    </location>
</feature>